<keyword evidence="2" id="KW-0547">Nucleotide-binding</keyword>
<dbReference type="SUPFAM" id="SSF52540">
    <property type="entry name" value="P-loop containing nucleoside triphosphate hydrolases"/>
    <property type="match status" value="1"/>
</dbReference>
<feature type="region of interest" description="Disordered" evidence="1">
    <location>
        <begin position="329"/>
        <end position="357"/>
    </location>
</feature>
<evidence type="ECO:0000313" key="3">
    <source>
        <dbReference type="Proteomes" id="UP000291822"/>
    </source>
</evidence>
<dbReference type="Gene3D" id="3.40.50.300">
    <property type="entry name" value="P-loop containing nucleotide triphosphate hydrolases"/>
    <property type="match status" value="1"/>
</dbReference>
<gene>
    <name evidence="2" type="ORF">EZM97_08905</name>
</gene>
<accession>A0A4R0YWS8</accession>
<evidence type="ECO:0000256" key="1">
    <source>
        <dbReference type="SAM" id="MobiDB-lite"/>
    </source>
</evidence>
<proteinExistence type="predicted"/>
<keyword evidence="3" id="KW-1185">Reference proteome</keyword>
<dbReference type="EMBL" id="SJTG01000001">
    <property type="protein sequence ID" value="TCI13882.1"/>
    <property type="molecule type" value="Genomic_DNA"/>
</dbReference>
<dbReference type="GO" id="GO:0006302">
    <property type="term" value="P:double-strand break repair"/>
    <property type="evidence" value="ECO:0007669"/>
    <property type="project" value="TreeGrafter"/>
</dbReference>
<sequence>MRRLQVFNWGTFSGLVDVPIAEKGFLFVGRSGSGKSTLLDAMSALLVPPSLVDFNAAAREADRSGRDRSLASYVRGAWADQHDSDSGEISTQYLRKGTTWSALAMEYRNALGEVVSLVRLFWIAGSGSAAADVRKHYMVCERPFDIATDMQGFDLDLRQLKSRLGDDVQHFDAFAGYAERFRRLLGIQNDMALKLLHKTQSAKNLGDLNHFLRNFMLEEPQTFDAADRLVADFGELDAAHKAVVLAREQVGTLLPARDAYEALMTLRRTTGEIREQQQGVDIYREQRRLMLLDGRLAELQVQAQALEGEQSQRKQLLENHDQRLADLERQRREQGGDAVDQLEREREHVQRERDERLRRRTRIETACAELGWTLPGTARGFAELAGQARELMSGASGHAASLEEKMDALKRDGGAVAQRFAAVRSEIEALKRHPSNIPAPMQAMRARLCQDLGWSENALPFVGELLQVKDEHAAWRGAIERVLHGFAMSMLVDEQRHAEVAAWVNKTHLGGKLVYYRVGKGDAFSRHRPDARSLVHRLAVRDHAHGEWLQAELARRFDYACVDTAAQLRNADRAITREGQVKHPGDRFEKDDRRAVDDRRHWILGFDNRDKLSVFEKEGADLAGSIARNSDALGGLRQERDKGGERRLAASTVAQAEWDEIDVAPKLQRIADIEERLAELAHGDASLAQVARQLEDERRQRQQAAMAFEESSAERIAVERERRGLQSQRDACASRVGAISLTPVQMEGLQSKLPSQPTLSLDNIDSQFRTLERGLHDLLNGQAAQDNRLVQAVEECFRTFCRKWPQDSADFTPRIDSVEGFLARLRRLELDGLPKHESRFFELLQSQSKQDLLVLQKHMTEARKAIGQRMEEVNESLERVPFNRGTLLQIEVSDRGVQDVRDFQSQLRDVLMQGATEDRELAESQFGVLRRLVERLGAEDPEHRRWREQVLDVRLHVEFVGVEVEAETRRQVEVYRSGAGKSGGQRQKLATTCLAAALRYQLGGEDGHLPRYAPVVLDEAFDKADNEFTALAMNIFENFGFQMVVATPLKSVMTLEPFIGGACFVDINGRHDSGVLLIDYDESERRLALPEKARAESAAA</sequence>
<dbReference type="PANTHER" id="PTHR32182">
    <property type="entry name" value="DNA REPLICATION AND REPAIR PROTEIN RECF"/>
    <property type="match status" value="1"/>
</dbReference>
<organism evidence="2 3">
    <name type="scientific">Dyella soli</name>
    <dbReference type="NCBI Taxonomy" id="522319"/>
    <lineage>
        <taxon>Bacteria</taxon>
        <taxon>Pseudomonadati</taxon>
        <taxon>Pseudomonadota</taxon>
        <taxon>Gammaproteobacteria</taxon>
        <taxon>Lysobacterales</taxon>
        <taxon>Rhodanobacteraceae</taxon>
        <taxon>Dyella</taxon>
    </lineage>
</organism>
<name>A0A4R0YWS8_9GAMM</name>
<dbReference type="Pfam" id="PF13558">
    <property type="entry name" value="SbcC_Walker_B"/>
    <property type="match status" value="1"/>
</dbReference>
<dbReference type="Pfam" id="PF13555">
    <property type="entry name" value="AAA_29"/>
    <property type="match status" value="1"/>
</dbReference>
<dbReference type="GO" id="GO:0005524">
    <property type="term" value="F:ATP binding"/>
    <property type="evidence" value="ECO:0007669"/>
    <property type="project" value="UniProtKB-KW"/>
</dbReference>
<dbReference type="Proteomes" id="UP000291822">
    <property type="component" value="Unassembled WGS sequence"/>
</dbReference>
<keyword evidence="2" id="KW-0067">ATP-binding</keyword>
<dbReference type="AlphaFoldDB" id="A0A4R0YWS8"/>
<dbReference type="GO" id="GO:0000731">
    <property type="term" value="P:DNA synthesis involved in DNA repair"/>
    <property type="evidence" value="ECO:0007669"/>
    <property type="project" value="TreeGrafter"/>
</dbReference>
<reference evidence="2 3" key="1">
    <citation type="submission" date="2019-02" db="EMBL/GenBank/DDBJ databases">
        <title>Dyella amyloliquefaciens sp. nov., isolated from forest soil.</title>
        <authorList>
            <person name="Gao Z.-H."/>
            <person name="Qiu L.-H."/>
        </authorList>
    </citation>
    <scope>NUCLEOTIDE SEQUENCE [LARGE SCALE GENOMIC DNA]</scope>
    <source>
        <strain evidence="2 3">KACC 12747</strain>
    </source>
</reference>
<dbReference type="CDD" id="cd00267">
    <property type="entry name" value="ABC_ATPase"/>
    <property type="match status" value="1"/>
</dbReference>
<dbReference type="PANTHER" id="PTHR32182:SF0">
    <property type="entry name" value="DNA REPLICATION AND REPAIR PROTEIN RECF"/>
    <property type="match status" value="1"/>
</dbReference>
<dbReference type="InterPro" id="IPR027417">
    <property type="entry name" value="P-loop_NTPase"/>
</dbReference>
<evidence type="ECO:0000313" key="2">
    <source>
        <dbReference type="EMBL" id="TCI13882.1"/>
    </source>
</evidence>
<protein>
    <submittedName>
        <fullName evidence="2">ATP-binding protein</fullName>
    </submittedName>
</protein>
<comment type="caution">
    <text evidence="2">The sequence shown here is derived from an EMBL/GenBank/DDBJ whole genome shotgun (WGS) entry which is preliminary data.</text>
</comment>